<dbReference type="FunFam" id="2.70.150.10:FF:000020">
    <property type="entry name" value="Copper-exporting P-type ATPase A"/>
    <property type="match status" value="1"/>
</dbReference>
<keyword evidence="4" id="KW-0104">Cadmium</keyword>
<keyword evidence="8" id="KW-0813">Transport</keyword>
<name>A0A7X2T9T4_9FIRM</name>
<dbReference type="InterPro" id="IPR044492">
    <property type="entry name" value="P_typ_ATPase_HD_dom"/>
</dbReference>
<gene>
    <name evidence="18" type="primary">cadA</name>
    <name evidence="18" type="ORF">FYJ52_02970</name>
</gene>
<keyword evidence="3 16" id="KW-1003">Cell membrane</keyword>
<dbReference type="PANTHER" id="PTHR48085:SF5">
    <property type="entry name" value="CADMIUM_ZINC-TRANSPORTING ATPASE HMA4-RELATED"/>
    <property type="match status" value="1"/>
</dbReference>
<keyword evidence="13 16" id="KW-0472">Membrane</keyword>
<dbReference type="PROSITE" id="PS00154">
    <property type="entry name" value="ATPASE_E1_E2"/>
    <property type="match status" value="1"/>
</dbReference>
<comment type="catalytic activity">
    <reaction evidence="15">
        <text>Cd(2+)(in) + ATP + H2O = Cd(2+)(out) + ADP + phosphate + H(+)</text>
        <dbReference type="Rhea" id="RHEA:12132"/>
        <dbReference type="ChEBI" id="CHEBI:15377"/>
        <dbReference type="ChEBI" id="CHEBI:15378"/>
        <dbReference type="ChEBI" id="CHEBI:30616"/>
        <dbReference type="ChEBI" id="CHEBI:43474"/>
        <dbReference type="ChEBI" id="CHEBI:48775"/>
        <dbReference type="ChEBI" id="CHEBI:456216"/>
        <dbReference type="EC" id="7.2.2.21"/>
    </reaction>
</comment>
<keyword evidence="8" id="KW-0406">Ion transport</keyword>
<evidence type="ECO:0000256" key="1">
    <source>
        <dbReference type="ARBA" id="ARBA00004651"/>
    </source>
</evidence>
<evidence type="ECO:0000256" key="4">
    <source>
        <dbReference type="ARBA" id="ARBA00022539"/>
    </source>
</evidence>
<dbReference type="InterPro" id="IPR018303">
    <property type="entry name" value="ATPase_P-typ_P_site"/>
</dbReference>
<dbReference type="NCBIfam" id="TIGR01525">
    <property type="entry name" value="ATPase-IB_hvy"/>
    <property type="match status" value="1"/>
</dbReference>
<dbReference type="NCBIfam" id="TIGR01511">
    <property type="entry name" value="ATPase-IB1_Cu"/>
    <property type="match status" value="1"/>
</dbReference>
<evidence type="ECO:0000256" key="10">
    <source>
        <dbReference type="ARBA" id="ARBA00022967"/>
    </source>
</evidence>
<evidence type="ECO:0000256" key="7">
    <source>
        <dbReference type="ARBA" id="ARBA00022741"/>
    </source>
</evidence>
<dbReference type="InterPro" id="IPR059000">
    <property type="entry name" value="ATPase_P-type_domA"/>
</dbReference>
<dbReference type="SFLD" id="SFLDG00002">
    <property type="entry name" value="C1.7:_P-type_atpase_like"/>
    <property type="match status" value="1"/>
</dbReference>
<evidence type="ECO:0000313" key="18">
    <source>
        <dbReference type="EMBL" id="MSS19375.1"/>
    </source>
</evidence>
<dbReference type="InterPro" id="IPR023299">
    <property type="entry name" value="ATPase_P-typ_cyto_dom_N"/>
</dbReference>
<dbReference type="InterPro" id="IPR023298">
    <property type="entry name" value="ATPase_P-typ_TM_dom_sf"/>
</dbReference>
<feature type="transmembrane region" description="Helical" evidence="16">
    <location>
        <begin position="596"/>
        <end position="615"/>
    </location>
</feature>
<dbReference type="InterPro" id="IPR023214">
    <property type="entry name" value="HAD_sf"/>
</dbReference>
<dbReference type="SFLD" id="SFLDS00003">
    <property type="entry name" value="Haloacid_Dehalogenase"/>
    <property type="match status" value="1"/>
</dbReference>
<dbReference type="SUPFAM" id="SSF56784">
    <property type="entry name" value="HAD-like"/>
    <property type="match status" value="1"/>
</dbReference>
<feature type="domain" description="P-type ATPase A" evidence="17">
    <location>
        <begin position="122"/>
        <end position="221"/>
    </location>
</feature>
<dbReference type="PRINTS" id="PR00119">
    <property type="entry name" value="CATATPASE"/>
</dbReference>
<dbReference type="NCBIfam" id="TIGR01512">
    <property type="entry name" value="ATPase-IB2_Cd"/>
    <property type="match status" value="1"/>
</dbReference>
<dbReference type="EC" id="7.2.2.21" evidence="14"/>
<feature type="transmembrane region" description="Helical" evidence="16">
    <location>
        <begin position="263"/>
        <end position="288"/>
    </location>
</feature>
<dbReference type="InterPro" id="IPR008250">
    <property type="entry name" value="ATPase_P-typ_transduc_dom_A_sf"/>
</dbReference>
<dbReference type="SUPFAM" id="SSF81665">
    <property type="entry name" value="Calcium ATPase, transmembrane domain M"/>
    <property type="match status" value="1"/>
</dbReference>
<dbReference type="GO" id="GO:0008551">
    <property type="term" value="F:P-type cadmium transporter activity"/>
    <property type="evidence" value="ECO:0007669"/>
    <property type="project" value="UniProtKB-EC"/>
</dbReference>
<evidence type="ECO:0000256" key="11">
    <source>
        <dbReference type="ARBA" id="ARBA00022989"/>
    </source>
</evidence>
<keyword evidence="12" id="KW-0186">Copper</keyword>
<protein>
    <recommendedName>
        <fullName evidence="14">Cd(2+)-exporting ATPase</fullName>
        <ecNumber evidence="14">7.2.2.21</ecNumber>
    </recommendedName>
</protein>
<dbReference type="GO" id="GO:0005524">
    <property type="term" value="F:ATP binding"/>
    <property type="evidence" value="ECO:0007669"/>
    <property type="project" value="UniProtKB-UniRule"/>
</dbReference>
<keyword evidence="5 16" id="KW-0812">Transmembrane</keyword>
<dbReference type="Pfam" id="PF00702">
    <property type="entry name" value="Hydrolase"/>
    <property type="match status" value="1"/>
</dbReference>
<organism evidence="18 19">
    <name type="scientific">Pseudoramibacter porci</name>
    <dbReference type="NCBI Taxonomy" id="2606631"/>
    <lineage>
        <taxon>Bacteria</taxon>
        <taxon>Bacillati</taxon>
        <taxon>Bacillota</taxon>
        <taxon>Clostridia</taxon>
        <taxon>Eubacteriales</taxon>
        <taxon>Eubacteriaceae</taxon>
        <taxon>Pseudoramibacter</taxon>
    </lineage>
</organism>
<reference evidence="18 19" key="1">
    <citation type="submission" date="2019-08" db="EMBL/GenBank/DDBJ databases">
        <title>In-depth cultivation of the pig gut microbiome towards novel bacterial diversity and tailored functional studies.</title>
        <authorList>
            <person name="Wylensek D."/>
            <person name="Hitch T.C.A."/>
            <person name="Clavel T."/>
        </authorList>
    </citation>
    <scope>NUCLEOTIDE SEQUENCE [LARGE SCALE GENOMIC DNA]</scope>
    <source>
        <strain evidence="18 19">RF-744-FAT-4</strain>
    </source>
</reference>
<dbReference type="PANTHER" id="PTHR48085">
    <property type="entry name" value="CADMIUM/ZINC-TRANSPORTING ATPASE HMA2-RELATED"/>
    <property type="match status" value="1"/>
</dbReference>
<keyword evidence="10" id="KW-1278">Translocase</keyword>
<evidence type="ECO:0000256" key="14">
    <source>
        <dbReference type="ARBA" id="ARBA00039103"/>
    </source>
</evidence>
<keyword evidence="11 16" id="KW-1133">Transmembrane helix</keyword>
<feature type="transmembrane region" description="Helical" evidence="16">
    <location>
        <begin position="238"/>
        <end position="257"/>
    </location>
</feature>
<comment type="similarity">
    <text evidence="2 16">Belongs to the cation transport ATPase (P-type) (TC 3.A.3) family. Type IB subfamily.</text>
</comment>
<dbReference type="AlphaFoldDB" id="A0A7X2T9T4"/>
<dbReference type="GO" id="GO:0046872">
    <property type="term" value="F:metal ion binding"/>
    <property type="evidence" value="ECO:0007669"/>
    <property type="project" value="UniProtKB-KW"/>
</dbReference>
<evidence type="ECO:0000256" key="12">
    <source>
        <dbReference type="ARBA" id="ARBA00023008"/>
    </source>
</evidence>
<dbReference type="NCBIfam" id="TIGR01494">
    <property type="entry name" value="ATPase_P-type"/>
    <property type="match status" value="1"/>
</dbReference>
<feature type="transmembrane region" description="Helical" evidence="16">
    <location>
        <begin position="44"/>
        <end position="64"/>
    </location>
</feature>
<dbReference type="GO" id="GO:0016887">
    <property type="term" value="F:ATP hydrolysis activity"/>
    <property type="evidence" value="ECO:0007669"/>
    <property type="project" value="InterPro"/>
</dbReference>
<keyword evidence="6 16" id="KW-0479">Metal-binding</keyword>
<evidence type="ECO:0000313" key="19">
    <source>
        <dbReference type="Proteomes" id="UP000461754"/>
    </source>
</evidence>
<evidence type="ECO:0000256" key="5">
    <source>
        <dbReference type="ARBA" id="ARBA00022692"/>
    </source>
</evidence>
<keyword evidence="19" id="KW-1185">Reference proteome</keyword>
<evidence type="ECO:0000259" key="17">
    <source>
        <dbReference type="Pfam" id="PF00122"/>
    </source>
</evidence>
<feature type="transmembrane region" description="Helical" evidence="16">
    <location>
        <begin position="12"/>
        <end position="32"/>
    </location>
</feature>
<evidence type="ECO:0000256" key="9">
    <source>
        <dbReference type="ARBA" id="ARBA00022840"/>
    </source>
</evidence>
<feature type="transmembrane region" description="Helical" evidence="16">
    <location>
        <begin position="568"/>
        <end position="590"/>
    </location>
</feature>
<dbReference type="Gene3D" id="3.40.50.1000">
    <property type="entry name" value="HAD superfamily/HAD-like"/>
    <property type="match status" value="1"/>
</dbReference>
<dbReference type="RefSeq" id="WP_154575771.1">
    <property type="nucleotide sequence ID" value="NZ_VUMO01000002.1"/>
</dbReference>
<accession>A0A7X2T9T4</accession>
<evidence type="ECO:0000256" key="2">
    <source>
        <dbReference type="ARBA" id="ARBA00006024"/>
    </source>
</evidence>
<keyword evidence="18" id="KW-0378">Hydrolase</keyword>
<dbReference type="Proteomes" id="UP000461754">
    <property type="component" value="Unassembled WGS sequence"/>
</dbReference>
<dbReference type="InterPro" id="IPR051014">
    <property type="entry name" value="Cation_Transport_ATPase_IB"/>
</dbReference>
<dbReference type="InterPro" id="IPR036412">
    <property type="entry name" value="HAD-like_sf"/>
</dbReference>
<dbReference type="PRINTS" id="PR00941">
    <property type="entry name" value="CDATPASE"/>
</dbReference>
<dbReference type="SUPFAM" id="SSF81653">
    <property type="entry name" value="Calcium ATPase, transduction domain A"/>
    <property type="match status" value="1"/>
</dbReference>
<dbReference type="InterPro" id="IPR027256">
    <property type="entry name" value="P-typ_ATPase_IB"/>
</dbReference>
<proteinExistence type="inferred from homology"/>
<dbReference type="SFLD" id="SFLDF00027">
    <property type="entry name" value="p-type_atpase"/>
    <property type="match status" value="1"/>
</dbReference>
<comment type="caution">
    <text evidence="18">The sequence shown here is derived from an EMBL/GenBank/DDBJ whole genome shotgun (WGS) entry which is preliminary data.</text>
</comment>
<comment type="subcellular location">
    <subcellularLocation>
        <location evidence="1">Cell membrane</location>
        <topology evidence="1">Multi-pass membrane protein</topology>
    </subcellularLocation>
</comment>
<dbReference type="CDD" id="cd02079">
    <property type="entry name" value="P-type_ATPase_HM"/>
    <property type="match status" value="1"/>
</dbReference>
<keyword evidence="9 16" id="KW-0067">ATP-binding</keyword>
<evidence type="ECO:0000256" key="15">
    <source>
        <dbReference type="ARBA" id="ARBA00049338"/>
    </source>
</evidence>
<dbReference type="Gene3D" id="2.70.150.10">
    <property type="entry name" value="Calcium-transporting ATPase, cytoplasmic transduction domain A"/>
    <property type="match status" value="1"/>
</dbReference>
<evidence type="ECO:0000256" key="16">
    <source>
        <dbReference type="RuleBase" id="RU362081"/>
    </source>
</evidence>
<evidence type="ECO:0000256" key="8">
    <source>
        <dbReference type="ARBA" id="ARBA00022796"/>
    </source>
</evidence>
<evidence type="ECO:0000256" key="6">
    <source>
        <dbReference type="ARBA" id="ARBA00022723"/>
    </source>
</evidence>
<keyword evidence="8" id="KW-0187">Copper transport</keyword>
<evidence type="ECO:0000256" key="3">
    <source>
        <dbReference type="ARBA" id="ARBA00022475"/>
    </source>
</evidence>
<dbReference type="InterPro" id="IPR001757">
    <property type="entry name" value="P_typ_ATPase"/>
</dbReference>
<dbReference type="GO" id="GO:0006825">
    <property type="term" value="P:copper ion transport"/>
    <property type="evidence" value="ECO:0007669"/>
    <property type="project" value="UniProtKB-KW"/>
</dbReference>
<dbReference type="EMBL" id="VUMO01000002">
    <property type="protein sequence ID" value="MSS19375.1"/>
    <property type="molecule type" value="Genomic_DNA"/>
</dbReference>
<evidence type="ECO:0000256" key="13">
    <source>
        <dbReference type="ARBA" id="ARBA00023136"/>
    </source>
</evidence>
<sequence>MIAKWLRNDARPTLICVVLSGITLGLSLFSRFHPIPAFSVFDPAWIAAVLCGVPIVFGAAEALVTEQDITADLLVSLALIASLITREWFAAGEVAFIMQIGSLLEDFTSERARQGVAALIDLTPKTARRVNGGKATTIPVEAIQVDDILAIRAGETIPVDGVVVSGKTAVNQAAMTGESIPVEKSAGDGVLSGTINQGSPIHIRAKKASADSTLQRMIDLAREADANKAPIVGLADKWATWMVVVALCCAVVVGLLTRQFIRAVTVLVVFCPCAFVLATPTAVAAAIGNLTRCGVLVKSGDALERIAGVDTIAFDKTGTLTEGAPSVVHITALKSGASENDILAAAAAIEQDSEHPLGQAIAAHYRAEVGGAPPESTNVEVLPGQGIRGKVDGHVIFAGKAALFESDILNAAMERAESEGATPIAVSVDHEPVGLIALADPVRADAKAAVSALKSLGLRPVMLTGDRQAVAERIASAVGIDEVKSELMPEDKMTALKNLETRGHRVAMTGDGINDALALSSAHAGIAMGGIGSDIAVESADAVLVEGDLKRLPHLFDMGRRAMKKIKLNIIVAMILNFTAIVLSGLGLLVPITGALWHNCGSVFVVINAALLLRVKDRFQNKSTS</sequence>
<dbReference type="Pfam" id="PF00122">
    <property type="entry name" value="E1-E2_ATPase"/>
    <property type="match status" value="1"/>
</dbReference>
<dbReference type="Gene3D" id="3.40.1110.10">
    <property type="entry name" value="Calcium-transporting ATPase, cytoplasmic domain N"/>
    <property type="match status" value="1"/>
</dbReference>
<keyword evidence="7 16" id="KW-0547">Nucleotide-binding</keyword>
<dbReference type="GO" id="GO:0005886">
    <property type="term" value="C:plasma membrane"/>
    <property type="evidence" value="ECO:0007669"/>
    <property type="project" value="UniProtKB-SubCell"/>
</dbReference>